<keyword evidence="4" id="KW-1185">Reference proteome</keyword>
<evidence type="ECO:0000256" key="2">
    <source>
        <dbReference type="SAM" id="Phobius"/>
    </source>
</evidence>
<dbReference type="EMBL" id="JACKSJ010000273">
    <property type="protein sequence ID" value="MCV7174126.1"/>
    <property type="molecule type" value="Genomic_DNA"/>
</dbReference>
<evidence type="ECO:0000313" key="4">
    <source>
        <dbReference type="Proteomes" id="UP001140293"/>
    </source>
</evidence>
<dbReference type="Proteomes" id="UP001140293">
    <property type="component" value="Unassembled WGS sequence"/>
</dbReference>
<keyword evidence="2" id="KW-0472">Membrane</keyword>
<dbReference type="AlphaFoldDB" id="A0A9X2YW87"/>
<name>A0A9X2YW87_9MYCO</name>
<reference evidence="3" key="2">
    <citation type="journal article" date="2022" name="BMC Genomics">
        <title>Comparative genome analysis of mycobacteria focusing on tRNA and non-coding RNA.</title>
        <authorList>
            <person name="Behra P.R.K."/>
            <person name="Pettersson B.M.F."/>
            <person name="Ramesh M."/>
            <person name="Das S."/>
            <person name="Dasgupta S."/>
            <person name="Kirsebom L.A."/>
        </authorList>
    </citation>
    <scope>NUCLEOTIDE SEQUENCE</scope>
    <source>
        <strain evidence="3">DSM 44615</strain>
    </source>
</reference>
<keyword evidence="2" id="KW-0812">Transmembrane</keyword>
<evidence type="ECO:0000256" key="1">
    <source>
        <dbReference type="SAM" id="MobiDB-lite"/>
    </source>
</evidence>
<feature type="region of interest" description="Disordered" evidence="1">
    <location>
        <begin position="1"/>
        <end position="23"/>
    </location>
</feature>
<proteinExistence type="predicted"/>
<feature type="transmembrane region" description="Helical" evidence="2">
    <location>
        <begin position="150"/>
        <end position="170"/>
    </location>
</feature>
<dbReference type="RefSeq" id="WP_264016296.1">
    <property type="nucleotide sequence ID" value="NZ_JACKSJ010000273.1"/>
</dbReference>
<accession>A0A9X2YW87</accession>
<feature type="transmembrane region" description="Helical" evidence="2">
    <location>
        <begin position="176"/>
        <end position="195"/>
    </location>
</feature>
<evidence type="ECO:0000313" key="3">
    <source>
        <dbReference type="EMBL" id="MCV7174126.1"/>
    </source>
</evidence>
<keyword evidence="2" id="KW-1133">Transmembrane helix</keyword>
<reference evidence="3" key="1">
    <citation type="submission" date="2020-07" db="EMBL/GenBank/DDBJ databases">
        <authorList>
            <person name="Pettersson B.M.F."/>
            <person name="Behra P.R.K."/>
            <person name="Ramesh M."/>
            <person name="Das S."/>
            <person name="Dasgupta S."/>
            <person name="Kirsebom L.A."/>
        </authorList>
    </citation>
    <scope>NUCLEOTIDE SEQUENCE</scope>
    <source>
        <strain evidence="3">DSM 44615</strain>
    </source>
</reference>
<comment type="caution">
    <text evidence="3">The sequence shown here is derived from an EMBL/GenBank/DDBJ whole genome shotgun (WGS) entry which is preliminary data.</text>
</comment>
<gene>
    <name evidence="3" type="ORF">H7I41_29830</name>
</gene>
<sequence>MDQSFNEPVELDGSDSTRIRRGEAGQRLTLHPGGLLLARRGKVAEVSWRGIESVEMMPMSPRWSTARAWAILGRDGAVIFPHEFDEQWTAGPIGDWLRHHRPDLDLPGSTSLAPLPLGIPNHQVPLVLLPGVLVGIGVATVSFEMSLMKAALLVLGCLGAILLMVVSPRWERVPRYALYGLCAVPVLIALVLWLLE</sequence>
<protein>
    <submittedName>
        <fullName evidence="3">Uncharacterized protein</fullName>
    </submittedName>
</protein>
<organism evidence="3 4">
    <name type="scientific">[Mycobacterium] manitobense</name>
    <dbReference type="NCBI Taxonomy" id="190147"/>
    <lineage>
        <taxon>Bacteria</taxon>
        <taxon>Bacillati</taxon>
        <taxon>Actinomycetota</taxon>
        <taxon>Actinomycetes</taxon>
        <taxon>Mycobacteriales</taxon>
        <taxon>Mycobacteriaceae</taxon>
        <taxon>Mycolicibacterium</taxon>
    </lineage>
</organism>
<feature type="transmembrane region" description="Helical" evidence="2">
    <location>
        <begin position="124"/>
        <end position="143"/>
    </location>
</feature>